<keyword evidence="2" id="KW-1185">Reference proteome</keyword>
<evidence type="ECO:0000313" key="1">
    <source>
        <dbReference type="EMBL" id="QUV93349.1"/>
    </source>
</evidence>
<name>A0ABX8AXD0_9BACT</name>
<protein>
    <submittedName>
        <fullName evidence="1">Uncharacterized protein</fullName>
    </submittedName>
</protein>
<accession>A0ABX8AXD0</accession>
<organism evidence="1 2">
    <name type="scientific">Chloracidobacterium sp. N</name>
    <dbReference type="NCBI Taxonomy" id="2821540"/>
    <lineage>
        <taxon>Bacteria</taxon>
        <taxon>Pseudomonadati</taxon>
        <taxon>Acidobacteriota</taxon>
        <taxon>Terriglobia</taxon>
        <taxon>Terriglobales</taxon>
        <taxon>Acidobacteriaceae</taxon>
        <taxon>Chloracidobacterium</taxon>
        <taxon>Chloracidobacterium aggregatum</taxon>
    </lineage>
</organism>
<dbReference type="RefSeq" id="WP_014100157.1">
    <property type="nucleotide sequence ID" value="NZ_CP072642.1"/>
</dbReference>
<proteinExistence type="predicted"/>
<dbReference type="Proteomes" id="UP000677668">
    <property type="component" value="Chromosome 1"/>
</dbReference>
<gene>
    <name evidence="1" type="ORF">J8C05_08175</name>
</gene>
<reference evidence="1 2" key="1">
    <citation type="submission" date="2021-03" db="EMBL/GenBank/DDBJ databases">
        <title>Genomic and phenotypic characterization of Chloracidobacterium isolates provides evidence for multiple species.</title>
        <authorList>
            <person name="Saini M.K."/>
            <person name="Costas A.M.G."/>
            <person name="Tank M."/>
            <person name="Bryant D.A."/>
        </authorList>
    </citation>
    <scope>NUCLEOTIDE SEQUENCE [LARGE SCALE GENOMIC DNA]</scope>
    <source>
        <strain evidence="1 2">N</strain>
    </source>
</reference>
<evidence type="ECO:0000313" key="2">
    <source>
        <dbReference type="Proteomes" id="UP000677668"/>
    </source>
</evidence>
<dbReference type="EMBL" id="CP072642">
    <property type="protein sequence ID" value="QUV93349.1"/>
    <property type="molecule type" value="Genomic_DNA"/>
</dbReference>
<sequence length="86" mass="9523">MSVKLTAILFIALCFEVGLLLAIIPWTNYWENNFFLFWLTARFPGSQLAAIVQSGYVRGAVTGIGLVNLALGFLEITGFRRLPTEA</sequence>